<dbReference type="PRINTS" id="PR00038">
    <property type="entry name" value="HTHLUXR"/>
</dbReference>
<dbReference type="PANTHER" id="PTHR44688">
    <property type="entry name" value="DNA-BINDING TRANSCRIPTIONAL ACTIVATOR DEVR_DOSR"/>
    <property type="match status" value="1"/>
</dbReference>
<comment type="caution">
    <text evidence="5">The sequence shown here is derived from an EMBL/GenBank/DDBJ whole genome shotgun (WGS) entry which is preliminary data.</text>
</comment>
<dbReference type="InterPro" id="IPR036388">
    <property type="entry name" value="WH-like_DNA-bd_sf"/>
</dbReference>
<evidence type="ECO:0000313" key="6">
    <source>
        <dbReference type="Proteomes" id="UP000639516"/>
    </source>
</evidence>
<gene>
    <name evidence="5" type="ORF">HA482_15855</name>
</gene>
<dbReference type="PROSITE" id="PS50043">
    <property type="entry name" value="HTH_LUXR_2"/>
    <property type="match status" value="1"/>
</dbReference>
<keyword evidence="1" id="KW-0805">Transcription regulation</keyword>
<dbReference type="Gene3D" id="1.10.10.10">
    <property type="entry name" value="Winged helix-like DNA-binding domain superfamily/Winged helix DNA-binding domain"/>
    <property type="match status" value="1"/>
</dbReference>
<protein>
    <submittedName>
        <fullName evidence="5">Helix-turn-helix transcriptional regulator</fullName>
    </submittedName>
</protein>
<evidence type="ECO:0000256" key="2">
    <source>
        <dbReference type="ARBA" id="ARBA00023125"/>
    </source>
</evidence>
<dbReference type="Pfam" id="PF00196">
    <property type="entry name" value="GerE"/>
    <property type="match status" value="1"/>
</dbReference>
<keyword evidence="2" id="KW-0238">DNA-binding</keyword>
<organism evidence="5 6">
    <name type="scientific">Bradyrhizobium campsiandrae</name>
    <dbReference type="NCBI Taxonomy" id="1729892"/>
    <lineage>
        <taxon>Bacteria</taxon>
        <taxon>Pseudomonadati</taxon>
        <taxon>Pseudomonadota</taxon>
        <taxon>Alphaproteobacteria</taxon>
        <taxon>Hyphomicrobiales</taxon>
        <taxon>Nitrobacteraceae</taxon>
        <taxon>Bradyrhizobium</taxon>
    </lineage>
</organism>
<keyword evidence="6" id="KW-1185">Reference proteome</keyword>
<evidence type="ECO:0000256" key="3">
    <source>
        <dbReference type="ARBA" id="ARBA00023163"/>
    </source>
</evidence>
<evidence type="ECO:0000313" key="5">
    <source>
        <dbReference type="EMBL" id="MBC9979675.1"/>
    </source>
</evidence>
<feature type="domain" description="HTH luxR-type" evidence="4">
    <location>
        <begin position="294"/>
        <end position="359"/>
    </location>
</feature>
<dbReference type="InterPro" id="IPR000792">
    <property type="entry name" value="Tscrpt_reg_LuxR_C"/>
</dbReference>
<dbReference type="SUPFAM" id="SSF46894">
    <property type="entry name" value="C-terminal effector domain of the bipartite response regulators"/>
    <property type="match status" value="1"/>
</dbReference>
<dbReference type="CDD" id="cd06170">
    <property type="entry name" value="LuxR_C_like"/>
    <property type="match status" value="1"/>
</dbReference>
<dbReference type="RefSeq" id="WP_188106511.1">
    <property type="nucleotide sequence ID" value="NZ_JAANIH010000059.1"/>
</dbReference>
<evidence type="ECO:0000259" key="4">
    <source>
        <dbReference type="PROSITE" id="PS50043"/>
    </source>
</evidence>
<dbReference type="SMART" id="SM00421">
    <property type="entry name" value="HTH_LUXR"/>
    <property type="match status" value="1"/>
</dbReference>
<keyword evidence="3" id="KW-0804">Transcription</keyword>
<evidence type="ECO:0000256" key="1">
    <source>
        <dbReference type="ARBA" id="ARBA00023015"/>
    </source>
</evidence>
<dbReference type="InterPro" id="IPR016032">
    <property type="entry name" value="Sig_transdc_resp-reg_C-effctor"/>
</dbReference>
<proteinExistence type="predicted"/>
<dbReference type="Proteomes" id="UP000639516">
    <property type="component" value="Unassembled WGS sequence"/>
</dbReference>
<dbReference type="PANTHER" id="PTHR44688:SF16">
    <property type="entry name" value="DNA-BINDING TRANSCRIPTIONAL ACTIVATOR DEVR_DOSR"/>
    <property type="match status" value="1"/>
</dbReference>
<sequence>MISIRDLAPAIEKLQDAAMLGEGWADALESIARAGGARGVVLMHNRNRKLVAAVTNNEIKDAVGQYLSGGAPKNSRQLRVSHDVGSGFRIDQDDYSSEEIARDPYYQEFLRPIGFGWHANARISMENSDEIAIGFKRDLKLGPYEDADRQALNLLLPHIRFSARVAQYVFEAETRGLVRGLLGRGNPLLEFDGWGRVRREHGTFDMSGPLQIAAGRARTADPAEQRNFDELVLRAANARQLPGAILIHDRTGSRFVFQVLPVRGRARDVFHATTAVGLLISQPKRHAVNFNRDLAIELFSLSAREAEVVGLICQGRSLREISGTLGVVPDTVRYHLKSIFEKTGTHRQVDLVALFAGLASALTTLVR</sequence>
<reference evidence="5 6" key="1">
    <citation type="journal article" date="2020" name="Arch. Microbiol.">
        <title>Bradyrhizobium campsiandrae sp. nov., a nitrogen-fixing bacterial strain isolated from a native leguminous tree from the Amazon adapted to flooded conditions.</title>
        <authorList>
            <person name="Cabral Michel D."/>
            <person name="Martins da Costa E."/>
            <person name="Azarias Guimaraes A."/>
            <person name="Soares de Carvalho T."/>
            <person name="Santos de Castro Caputo P."/>
            <person name="Willems A."/>
            <person name="de Souza Moreira F.M."/>
        </authorList>
    </citation>
    <scope>NUCLEOTIDE SEQUENCE [LARGE SCALE GENOMIC DNA]</scope>
    <source>
        <strain evidence="6">INPA 384B</strain>
    </source>
</reference>
<name>A0ABR7U6T0_9BRAD</name>
<accession>A0ABR7U6T0</accession>
<dbReference type="EMBL" id="JAATTO010000020">
    <property type="protein sequence ID" value="MBC9979675.1"/>
    <property type="molecule type" value="Genomic_DNA"/>
</dbReference>